<dbReference type="EnsemblMetazoa" id="GPAI023017-RA">
    <property type="protein sequence ID" value="GPAI023017-PA"/>
    <property type="gene ID" value="GPAI023017"/>
</dbReference>
<reference evidence="2" key="1">
    <citation type="submission" date="2014-03" db="EMBL/GenBank/DDBJ databases">
        <authorList>
            <person name="Aksoy S."/>
            <person name="Warren W."/>
            <person name="Wilson R.K."/>
        </authorList>
    </citation>
    <scope>NUCLEOTIDE SEQUENCE [LARGE SCALE GENOMIC DNA]</scope>
    <source>
        <strain evidence="2">IAEA</strain>
    </source>
</reference>
<dbReference type="VEuPathDB" id="VectorBase:GPAI023017"/>
<dbReference type="AlphaFoldDB" id="A0A1A9ZRS5"/>
<dbReference type="Proteomes" id="UP000092445">
    <property type="component" value="Unassembled WGS sequence"/>
</dbReference>
<sequence length="135" mass="15209">MFVYLLYSAQTTNWLLANFGVDTRIMHYFPFMVTIPVKSISAVPAVCGNVGCIRLLWFSSVLESKRASCNCEADVTLPGDAADKVAAPVETETDETHSPFRVISSARPHTIFGRRGNWREIKRIFCCVDFDMRKP</sequence>
<accession>A0A1A9ZRS5</accession>
<protein>
    <submittedName>
        <fullName evidence="1">Uncharacterized protein</fullName>
    </submittedName>
</protein>
<name>A0A1A9ZRS5_GLOPL</name>
<proteinExistence type="predicted"/>
<organism evidence="1 2">
    <name type="scientific">Glossina pallidipes</name>
    <name type="common">Tsetse fly</name>
    <dbReference type="NCBI Taxonomy" id="7398"/>
    <lineage>
        <taxon>Eukaryota</taxon>
        <taxon>Metazoa</taxon>
        <taxon>Ecdysozoa</taxon>
        <taxon>Arthropoda</taxon>
        <taxon>Hexapoda</taxon>
        <taxon>Insecta</taxon>
        <taxon>Pterygota</taxon>
        <taxon>Neoptera</taxon>
        <taxon>Endopterygota</taxon>
        <taxon>Diptera</taxon>
        <taxon>Brachycera</taxon>
        <taxon>Muscomorpha</taxon>
        <taxon>Hippoboscoidea</taxon>
        <taxon>Glossinidae</taxon>
        <taxon>Glossina</taxon>
    </lineage>
</organism>
<keyword evidence="2" id="KW-1185">Reference proteome</keyword>
<evidence type="ECO:0000313" key="1">
    <source>
        <dbReference type="EnsemblMetazoa" id="GPAI023017-PA"/>
    </source>
</evidence>
<reference evidence="1" key="2">
    <citation type="submission" date="2020-05" db="UniProtKB">
        <authorList>
            <consortium name="EnsemblMetazoa"/>
        </authorList>
    </citation>
    <scope>IDENTIFICATION</scope>
    <source>
        <strain evidence="1">IAEA</strain>
    </source>
</reference>
<evidence type="ECO:0000313" key="2">
    <source>
        <dbReference type="Proteomes" id="UP000092445"/>
    </source>
</evidence>